<sequence length="52" mass="5686">MRASLESTVFPVANATDCESVLAWRGLACHDRTPWIVSALSIVRSCPSHWSA</sequence>
<organism evidence="1 2">
    <name type="scientific">Enhygromyxa salina</name>
    <dbReference type="NCBI Taxonomy" id="215803"/>
    <lineage>
        <taxon>Bacteria</taxon>
        <taxon>Pseudomonadati</taxon>
        <taxon>Myxococcota</taxon>
        <taxon>Polyangia</taxon>
        <taxon>Nannocystales</taxon>
        <taxon>Nannocystaceae</taxon>
        <taxon>Enhygromyxa</taxon>
    </lineage>
</organism>
<evidence type="ECO:0000313" key="2">
    <source>
        <dbReference type="Proteomes" id="UP000031599"/>
    </source>
</evidence>
<dbReference type="Proteomes" id="UP000031599">
    <property type="component" value="Unassembled WGS sequence"/>
</dbReference>
<reference evidence="1 2" key="1">
    <citation type="submission" date="2014-12" db="EMBL/GenBank/DDBJ databases">
        <title>Genome assembly of Enhygromyxa salina DSM 15201.</title>
        <authorList>
            <person name="Sharma G."/>
            <person name="Subramanian S."/>
        </authorList>
    </citation>
    <scope>NUCLEOTIDE SEQUENCE [LARGE SCALE GENOMIC DNA]</scope>
    <source>
        <strain evidence="1 2">DSM 15201</strain>
    </source>
</reference>
<dbReference type="EMBL" id="JMCC02000123">
    <property type="protein sequence ID" value="KIG12614.1"/>
    <property type="molecule type" value="Genomic_DNA"/>
</dbReference>
<dbReference type="AlphaFoldDB" id="A0A0C1Z4M3"/>
<protein>
    <submittedName>
        <fullName evidence="1">Uncharacterized protein</fullName>
    </submittedName>
</protein>
<evidence type="ECO:0000313" key="1">
    <source>
        <dbReference type="EMBL" id="KIG12614.1"/>
    </source>
</evidence>
<comment type="caution">
    <text evidence="1">The sequence shown here is derived from an EMBL/GenBank/DDBJ whole genome shotgun (WGS) entry which is preliminary data.</text>
</comment>
<proteinExistence type="predicted"/>
<name>A0A0C1Z4M3_9BACT</name>
<gene>
    <name evidence="1" type="ORF">DB30_01179</name>
</gene>
<accession>A0A0C1Z4M3</accession>